<dbReference type="InterPro" id="IPR006608">
    <property type="entry name" value="CC2D1A/B_DM14"/>
</dbReference>
<dbReference type="Proteomes" id="UP000278143">
    <property type="component" value="Unassembled WGS sequence"/>
</dbReference>
<dbReference type="OrthoDB" id="19996at2759"/>
<sequence>MFGFLRAGASAGRGQTVGAASRGRQRDEEPAAVSPEALLASLNIDLSADVTMDGQHQDVDADDDTGLDDPELLAQLAALSVTSHGATSVSATKTAQKTSTVIRPSNDIDWQDLDVISKAALAVSNDNDDDDDDEVTEEDMKNPALLAELENISQVDASRAGESIHGTATDVATLRRASVDVHIMASRSISVEEKEEESPVIDIDPMADQLDILDEIEVETQRARVSQSADEVSRSARRMQQRVDAARRINNTVIEEAAQAALAQLEAHLATLPAHAAPAKEAAAATTMIATDATIVEQELAVHLASQDVAAVEQSIQHFKVRAVQAKRAGQSTVAIAYLRASKQLAVHATSLATASLPEGEDVPDGTAASPDIETLESRLRAYKVAAVEAKRAGDLAQAREHLGIAKQLQLVLEQQTTTGMVATDFIMPPPPPPIAAAAIVAEDEDAASKTSPAPAMHPHMAKMAEQSLPAPAQSATIRARLTEQIELATTIAGTAYRRGDKETALHFHKAKKILLTDVEWIDSLQAHHQPMPLIDYRDVSYTLETSNDDLSVNELELVIHRAWDLHGAREASPGPMDVFVQWDSGLEGGKGTSPTVAKQREPGISVQLSDEANDPAQPHAAATRGAKEDGARRDVLSRIPARLRVHRAGHAKARRTPEALHH</sequence>
<evidence type="ECO:0000313" key="4">
    <source>
        <dbReference type="Proteomes" id="UP000278143"/>
    </source>
</evidence>
<evidence type="ECO:0000313" key="3">
    <source>
        <dbReference type="EMBL" id="RKP25302.1"/>
    </source>
</evidence>
<keyword evidence="4" id="KW-1185">Reference proteome</keyword>
<gene>
    <name evidence="3" type="ORF">SYNPS1DRAFT_28965</name>
</gene>
<dbReference type="PANTHER" id="PTHR13076">
    <property type="entry name" value="COILED-COIL AND C2 DOMAIN-CONTAINING PROTEIN 1-LIKE"/>
    <property type="match status" value="1"/>
</dbReference>
<feature type="compositionally biased region" description="Basic residues" evidence="1">
    <location>
        <begin position="642"/>
        <end position="655"/>
    </location>
</feature>
<feature type="domain" description="DM14" evidence="2">
    <location>
        <begin position="373"/>
        <end position="432"/>
    </location>
</feature>
<feature type="region of interest" description="Disordered" evidence="1">
    <location>
        <begin position="610"/>
        <end position="663"/>
    </location>
</feature>
<organism evidence="3 4">
    <name type="scientific">Syncephalis pseudoplumigaleata</name>
    <dbReference type="NCBI Taxonomy" id="1712513"/>
    <lineage>
        <taxon>Eukaryota</taxon>
        <taxon>Fungi</taxon>
        <taxon>Fungi incertae sedis</taxon>
        <taxon>Zoopagomycota</taxon>
        <taxon>Zoopagomycotina</taxon>
        <taxon>Zoopagomycetes</taxon>
        <taxon>Zoopagales</taxon>
        <taxon>Piptocephalidaceae</taxon>
        <taxon>Syncephalis</taxon>
    </lineage>
</organism>
<dbReference type="InterPro" id="IPR039725">
    <property type="entry name" value="CC2D1A/B"/>
</dbReference>
<accession>A0A4P9Z0B2</accession>
<feature type="region of interest" description="Disordered" evidence="1">
    <location>
        <begin position="7"/>
        <end position="36"/>
    </location>
</feature>
<dbReference type="PANTHER" id="PTHR13076:SF9">
    <property type="entry name" value="COILED-COIL AND C2 DOMAIN-CONTAINING PROTEIN 1-LIKE"/>
    <property type="match status" value="1"/>
</dbReference>
<proteinExistence type="predicted"/>
<name>A0A4P9Z0B2_9FUNG</name>
<dbReference type="AlphaFoldDB" id="A0A4P9Z0B2"/>
<dbReference type="GO" id="GO:0001227">
    <property type="term" value="F:DNA-binding transcription repressor activity, RNA polymerase II-specific"/>
    <property type="evidence" value="ECO:0007669"/>
    <property type="project" value="InterPro"/>
</dbReference>
<evidence type="ECO:0000256" key="1">
    <source>
        <dbReference type="SAM" id="MobiDB-lite"/>
    </source>
</evidence>
<dbReference type="SMART" id="SM00685">
    <property type="entry name" value="DM14"/>
    <property type="match status" value="1"/>
</dbReference>
<evidence type="ECO:0000259" key="2">
    <source>
        <dbReference type="SMART" id="SM00685"/>
    </source>
</evidence>
<protein>
    <recommendedName>
        <fullName evidence="2">DM14 domain-containing protein</fullName>
    </recommendedName>
</protein>
<dbReference type="EMBL" id="KZ989805">
    <property type="protein sequence ID" value="RKP25302.1"/>
    <property type="molecule type" value="Genomic_DNA"/>
</dbReference>
<reference evidence="4" key="1">
    <citation type="journal article" date="2018" name="Nat. Microbiol.">
        <title>Leveraging single-cell genomics to expand the fungal tree of life.</title>
        <authorList>
            <person name="Ahrendt S.R."/>
            <person name="Quandt C.A."/>
            <person name="Ciobanu D."/>
            <person name="Clum A."/>
            <person name="Salamov A."/>
            <person name="Andreopoulos B."/>
            <person name="Cheng J.F."/>
            <person name="Woyke T."/>
            <person name="Pelin A."/>
            <person name="Henrissat B."/>
            <person name="Reynolds N.K."/>
            <person name="Benny G.L."/>
            <person name="Smith M.E."/>
            <person name="James T.Y."/>
            <person name="Grigoriev I.V."/>
        </authorList>
    </citation>
    <scope>NUCLEOTIDE SEQUENCE [LARGE SCALE GENOMIC DNA]</scope>
    <source>
        <strain evidence="4">Benny S71-1</strain>
    </source>
</reference>
<feature type="compositionally biased region" description="Basic and acidic residues" evidence="1">
    <location>
        <begin position="626"/>
        <end position="637"/>
    </location>
</feature>